<evidence type="ECO:0000313" key="3">
    <source>
        <dbReference type="Proteomes" id="UP000291151"/>
    </source>
</evidence>
<name>A0A4P6UUQ7_9BACL</name>
<proteinExistence type="predicted"/>
<dbReference type="InterPro" id="IPR029068">
    <property type="entry name" value="Glyas_Bleomycin-R_OHBP_Dase"/>
</dbReference>
<dbReference type="InterPro" id="IPR037523">
    <property type="entry name" value="VOC_core"/>
</dbReference>
<evidence type="ECO:0000259" key="1">
    <source>
        <dbReference type="PROSITE" id="PS51819"/>
    </source>
</evidence>
<dbReference type="PANTHER" id="PTHR36437">
    <property type="entry name" value="GLYOXALASE/BLEOMYCIN RESISTANCE PROTEIN/DIOXYGENASE"/>
    <property type="match status" value="1"/>
</dbReference>
<dbReference type="EMBL" id="CP036528">
    <property type="protein sequence ID" value="QBK26924.1"/>
    <property type="molecule type" value="Genomic_DNA"/>
</dbReference>
<dbReference type="AlphaFoldDB" id="A0A4P6UUQ7"/>
<protein>
    <submittedName>
        <fullName evidence="2">VOC family protein</fullName>
    </submittedName>
</protein>
<reference evidence="2 3" key="1">
    <citation type="submission" date="2019-02" db="EMBL/GenBank/DDBJ databases">
        <title>Ureibacillus thermophilus.</title>
        <authorList>
            <person name="Sunny J.S."/>
            <person name="Natarajan A."/>
            <person name="Saleena L.M."/>
        </authorList>
    </citation>
    <scope>NUCLEOTIDE SEQUENCE [LARGE SCALE GENOMIC DNA]</scope>
    <source>
        <strain evidence="2 3">LM102</strain>
    </source>
</reference>
<dbReference type="SUPFAM" id="SSF54593">
    <property type="entry name" value="Glyoxalase/Bleomycin resistance protein/Dihydroxybiphenyl dioxygenase"/>
    <property type="match status" value="1"/>
</dbReference>
<dbReference type="KEGG" id="uth:DKZ56_14425"/>
<dbReference type="Gene3D" id="3.10.180.10">
    <property type="entry name" value="2,3-Dihydroxybiphenyl 1,2-Dioxygenase, domain 1"/>
    <property type="match status" value="1"/>
</dbReference>
<dbReference type="PANTHER" id="PTHR36437:SF2">
    <property type="entry name" value="GLYOXALASE_BLEOMYCIN RESISTANCE PROTEIN_DIOXYGENASE"/>
    <property type="match status" value="1"/>
</dbReference>
<accession>A0A4P6UUQ7</accession>
<gene>
    <name evidence="2" type="ORF">DKZ56_14425</name>
</gene>
<evidence type="ECO:0000313" key="2">
    <source>
        <dbReference type="EMBL" id="QBK26924.1"/>
    </source>
</evidence>
<sequence>MIQIGKITIYVEDQEQAKDFWINKVGFVLKFEQPMGPGMAWIEVGPENDFATLVLYSKALMKKQKPENVAHPTLLFSTPNIEEAYERLKNNGVKVDELQKFPYGSMFTFYDQDGNQYLLREDK</sequence>
<keyword evidence="3" id="KW-1185">Reference proteome</keyword>
<organism evidence="2 3">
    <name type="scientific">Ureibacillus thermophilus</name>
    <dbReference type="NCBI Taxonomy" id="367743"/>
    <lineage>
        <taxon>Bacteria</taxon>
        <taxon>Bacillati</taxon>
        <taxon>Bacillota</taxon>
        <taxon>Bacilli</taxon>
        <taxon>Bacillales</taxon>
        <taxon>Caryophanaceae</taxon>
        <taxon>Ureibacillus</taxon>
    </lineage>
</organism>
<feature type="domain" description="VOC" evidence="1">
    <location>
        <begin position="3"/>
        <end position="122"/>
    </location>
</feature>
<dbReference type="InterPro" id="IPR004360">
    <property type="entry name" value="Glyas_Fos-R_dOase_dom"/>
</dbReference>
<dbReference type="Proteomes" id="UP000291151">
    <property type="component" value="Chromosome"/>
</dbReference>
<dbReference type="Pfam" id="PF00903">
    <property type="entry name" value="Glyoxalase"/>
    <property type="match status" value="1"/>
</dbReference>
<dbReference type="RefSeq" id="WP_096552102.1">
    <property type="nucleotide sequence ID" value="NZ_CP036528.1"/>
</dbReference>
<dbReference type="PROSITE" id="PS51819">
    <property type="entry name" value="VOC"/>
    <property type="match status" value="1"/>
</dbReference>